<reference evidence="2 4" key="2">
    <citation type="submission" date="2018-07" db="EMBL/GenBank/DDBJ databases">
        <title>Complete genome of the Arcobacter bivalviorum type strain LMG 26154.</title>
        <authorList>
            <person name="Miller W.G."/>
            <person name="Yee E."/>
            <person name="Bono J.L."/>
        </authorList>
    </citation>
    <scope>NUCLEOTIDE SEQUENCE [LARGE SCALE GENOMIC DNA]</scope>
    <source>
        <strain evidence="2 4">LMG 26154</strain>
    </source>
</reference>
<dbReference type="EMBL" id="CP031217">
    <property type="protein sequence ID" value="AXH11735.1"/>
    <property type="molecule type" value="Genomic_DNA"/>
</dbReference>
<evidence type="ECO:0000313" key="5">
    <source>
        <dbReference type="Proteomes" id="UP000289193"/>
    </source>
</evidence>
<dbReference type="Proteomes" id="UP000289193">
    <property type="component" value="Unassembled WGS sequence"/>
</dbReference>
<keyword evidence="5" id="KW-1185">Reference proteome</keyword>
<keyword evidence="1" id="KW-0175">Coiled coil</keyword>
<protein>
    <submittedName>
        <fullName evidence="3">Uncharacterized protein</fullName>
    </submittedName>
</protein>
<proteinExistence type="predicted"/>
<dbReference type="EMBL" id="PDKM01000001">
    <property type="protein sequence ID" value="RXK10864.1"/>
    <property type="molecule type" value="Genomic_DNA"/>
</dbReference>
<evidence type="ECO:0000256" key="1">
    <source>
        <dbReference type="SAM" id="Coils"/>
    </source>
</evidence>
<feature type="coiled-coil region" evidence="1">
    <location>
        <begin position="7"/>
        <end position="44"/>
    </location>
</feature>
<feature type="coiled-coil region" evidence="1">
    <location>
        <begin position="109"/>
        <end position="165"/>
    </location>
</feature>
<evidence type="ECO:0000313" key="3">
    <source>
        <dbReference type="EMBL" id="RXK10864.1"/>
    </source>
</evidence>
<dbReference type="RefSeq" id="WP_114838599.1">
    <property type="nucleotide sequence ID" value="NZ_CP031217.1"/>
</dbReference>
<sequence length="327" mass="38380">MGWRGTVRSINATMNKIERESRKRERELEKRRQNYEKMQELERAAFEVEEFDNYIERIKSIHKECSAYIDWNEIVNAEIPLKPIFDKKEIIALEKELDNYKGTFFQKLFNSVEKNKLKLKEKIASLEKEEELKYQKSLKDYDLLLIEIENNRKDAKKILEEDETTIINIIKEFSPFDEIDNLGTKISFSFIDKKLHIVVNVLSNKIIPLEVKTLLKSGKISIKKMTKSNYNELYQDYVCSAVLRIAREVFSLIPINEIVITAKDEMLDSKTGYKNLEIILSAFIIRNTIESLNLNNIDPSDSMQNFIHNMNFKKTTGFSSVKQVVIN</sequence>
<gene>
    <name evidence="2" type="ORF">ABIV_0722</name>
    <name evidence="3" type="ORF">CRV05_00395</name>
</gene>
<name>A0AAX2A9E6_9BACT</name>
<evidence type="ECO:0000313" key="2">
    <source>
        <dbReference type="EMBL" id="AXH11735.1"/>
    </source>
</evidence>
<accession>A0AAX2A9E6</accession>
<dbReference type="Proteomes" id="UP000253850">
    <property type="component" value="Chromosome"/>
</dbReference>
<organism evidence="3 5">
    <name type="scientific">Halarcobacter bivalviorum</name>
    <dbReference type="NCBI Taxonomy" id="663364"/>
    <lineage>
        <taxon>Bacteria</taxon>
        <taxon>Pseudomonadati</taxon>
        <taxon>Campylobacterota</taxon>
        <taxon>Epsilonproteobacteria</taxon>
        <taxon>Campylobacterales</taxon>
        <taxon>Arcobacteraceae</taxon>
        <taxon>Halarcobacter</taxon>
    </lineage>
</organism>
<dbReference type="KEGG" id="hbv:ABIV_0722"/>
<evidence type="ECO:0000313" key="4">
    <source>
        <dbReference type="Proteomes" id="UP000253850"/>
    </source>
</evidence>
<dbReference type="AlphaFoldDB" id="A0AAX2A9E6"/>
<reference evidence="3 5" key="1">
    <citation type="submission" date="2017-10" db="EMBL/GenBank/DDBJ databases">
        <title>Genomics of the genus Arcobacter.</title>
        <authorList>
            <person name="Perez-Cataluna A."/>
            <person name="Figueras M.J."/>
        </authorList>
    </citation>
    <scope>NUCLEOTIDE SEQUENCE [LARGE SCALE GENOMIC DNA]</scope>
    <source>
        <strain evidence="3 5">CECT 7835</strain>
    </source>
</reference>